<protein>
    <recommendedName>
        <fullName evidence="4">Lipoprotein</fullName>
    </recommendedName>
</protein>
<proteinExistence type="predicted"/>
<keyword evidence="3" id="KW-1185">Reference proteome</keyword>
<evidence type="ECO:0000256" key="1">
    <source>
        <dbReference type="SAM" id="MobiDB-lite"/>
    </source>
</evidence>
<name>A0ABU5HDT8_9BACT</name>
<evidence type="ECO:0000313" key="2">
    <source>
        <dbReference type="EMBL" id="MDY7231638.1"/>
    </source>
</evidence>
<evidence type="ECO:0000313" key="3">
    <source>
        <dbReference type="Proteomes" id="UP001291309"/>
    </source>
</evidence>
<accession>A0ABU5HDT8</accession>
<feature type="region of interest" description="Disordered" evidence="1">
    <location>
        <begin position="185"/>
        <end position="205"/>
    </location>
</feature>
<dbReference type="RefSeq" id="WP_321550345.1">
    <property type="nucleotide sequence ID" value="NZ_JAXIVS010000015.1"/>
</dbReference>
<dbReference type="EMBL" id="JAXIVS010000015">
    <property type="protein sequence ID" value="MDY7231638.1"/>
    <property type="molecule type" value="Genomic_DNA"/>
</dbReference>
<sequence>MKSWVCASLLALSGLVGCSGDKAASRQPITAEPLGETPYVPEPVRPPRSKDEKMKELDVNRDNKPDVWTYSVMAKGPDGQERERRVRKEIDFNGDGRVDITQYFNEREEKVRESMDQDFDGRVDSVLFFEKGLNTRTERDVDGNGKADVWVYYEKGKLVRKERDTNADGKVDNWEYWEGGQVDRIGDDLDGDGNVDRWTKNPNTQ</sequence>
<organism evidence="2 3">
    <name type="scientific">Hyalangium rubrum</name>
    <dbReference type="NCBI Taxonomy" id="3103134"/>
    <lineage>
        <taxon>Bacteria</taxon>
        <taxon>Pseudomonadati</taxon>
        <taxon>Myxococcota</taxon>
        <taxon>Myxococcia</taxon>
        <taxon>Myxococcales</taxon>
        <taxon>Cystobacterineae</taxon>
        <taxon>Archangiaceae</taxon>
        <taxon>Hyalangium</taxon>
    </lineage>
</organism>
<reference evidence="2 3" key="1">
    <citation type="submission" date="2023-12" db="EMBL/GenBank/DDBJ databases">
        <title>the genome sequence of Hyalangium sp. s54d21.</title>
        <authorList>
            <person name="Zhang X."/>
        </authorList>
    </citation>
    <scope>NUCLEOTIDE SEQUENCE [LARGE SCALE GENOMIC DNA]</scope>
    <source>
        <strain evidence="3">s54d21</strain>
    </source>
</reference>
<comment type="caution">
    <text evidence="2">The sequence shown here is derived from an EMBL/GenBank/DDBJ whole genome shotgun (WGS) entry which is preliminary data.</text>
</comment>
<gene>
    <name evidence="2" type="ORF">SYV04_34940</name>
</gene>
<evidence type="ECO:0008006" key="4">
    <source>
        <dbReference type="Google" id="ProtNLM"/>
    </source>
</evidence>
<feature type="region of interest" description="Disordered" evidence="1">
    <location>
        <begin position="21"/>
        <end position="60"/>
    </location>
</feature>
<dbReference type="Proteomes" id="UP001291309">
    <property type="component" value="Unassembled WGS sequence"/>
</dbReference>
<dbReference type="PROSITE" id="PS51257">
    <property type="entry name" value="PROKAR_LIPOPROTEIN"/>
    <property type="match status" value="1"/>
</dbReference>
<feature type="compositionally biased region" description="Basic and acidic residues" evidence="1">
    <location>
        <begin position="48"/>
        <end position="60"/>
    </location>
</feature>